<dbReference type="InterPro" id="IPR025291">
    <property type="entry name" value="DUF4153"/>
</dbReference>
<dbReference type="STRING" id="1267766.WYH_01424"/>
<sequence>MVDSGASTTLADWPLRPWLLAGILGLAGLLIHLFTQGHEDTPWRVAVAAFLFFAALSTAFTLEPVKWRGAAIFSVIIGLVMAGLAWRAVNYGESLPDEHYGFAAGVLASLLALPLFQAGFARKRLSTPYSDIHYHVWTDAISGAGALAFTGLAWIVFAVLSELFHLLKIDLLRDLMGEGWFGWSFSGVACGAAFGVLRNQTRVLGTLMSVVLLVLSLLAVPVAAGLVLFLLATALSGPDVLWEATRSATPVLLACAAGAYVLTNAILRDDAGSMSASRIMRIAALVLAAVILPLAVFAAFSMGLRLDQHGLSPERLWGLVAIMVACAFGLGYWVALARGRKPDWATKLREANFHLAIGVCALALLLALPVLDFGAISTRNQLARLESGEVSAEDFDYAALRWEFGEPGVRALTILARGSSGAAEYAQIALEQEQRGYRLDRQIRRDEDFNLRVQPDDPELRRQVLDYLRENGWACDQYCVAIQTGTAQDGGREIAIVQGSGYITAALPVADGADQPPAPAIETPPRSELREGSEVEIRTVEKRYIFVDGKPVGQPLD</sequence>
<name>A0A0F7KUK8_9SPHN</name>
<dbReference type="RefSeq" id="WP_046903274.1">
    <property type="nucleotide sequence ID" value="NZ_CP011452.2"/>
</dbReference>
<evidence type="ECO:0000313" key="1">
    <source>
        <dbReference type="EMBL" id="AKH42465.1"/>
    </source>
</evidence>
<reference evidence="1" key="1">
    <citation type="submission" date="2015-05" db="EMBL/GenBank/DDBJ databases">
        <title>The complete genome of Altererythrobacter atlanticus strain 26DY36.</title>
        <authorList>
            <person name="Wu Y.-H."/>
            <person name="Cheng H."/>
            <person name="Wu X.-W."/>
        </authorList>
    </citation>
    <scope>NUCLEOTIDE SEQUENCE [LARGE SCALE GENOMIC DNA]</scope>
    <source>
        <strain evidence="1">26DY36</strain>
    </source>
</reference>
<dbReference type="OrthoDB" id="7402611at2"/>
<dbReference type="Pfam" id="PF13687">
    <property type="entry name" value="DUF4153"/>
    <property type="match status" value="1"/>
</dbReference>
<dbReference type="AlphaFoldDB" id="A0A0F7KUK8"/>
<evidence type="ECO:0000313" key="2">
    <source>
        <dbReference type="Proteomes" id="UP000034392"/>
    </source>
</evidence>
<dbReference type="Proteomes" id="UP000034392">
    <property type="component" value="Chromosome"/>
</dbReference>
<accession>A0A0F7KUK8</accession>
<dbReference type="PATRIC" id="fig|1267766.3.peg.1435"/>
<gene>
    <name evidence="1" type="ORF">WYH_01424</name>
</gene>
<dbReference type="EMBL" id="CP011452">
    <property type="protein sequence ID" value="AKH42465.1"/>
    <property type="molecule type" value="Genomic_DNA"/>
</dbReference>
<protein>
    <submittedName>
        <fullName evidence="1">Uncharacterized protein</fullName>
    </submittedName>
</protein>
<organism evidence="1 2">
    <name type="scientific">Croceibacterium atlanticum</name>
    <dbReference type="NCBI Taxonomy" id="1267766"/>
    <lineage>
        <taxon>Bacteria</taxon>
        <taxon>Pseudomonadati</taxon>
        <taxon>Pseudomonadota</taxon>
        <taxon>Alphaproteobacteria</taxon>
        <taxon>Sphingomonadales</taxon>
        <taxon>Erythrobacteraceae</taxon>
        <taxon>Croceibacterium</taxon>
    </lineage>
</organism>
<keyword evidence="2" id="KW-1185">Reference proteome</keyword>
<dbReference type="KEGG" id="aay:WYH_01424"/>
<proteinExistence type="predicted"/>